<dbReference type="EMBL" id="CP097320">
    <property type="protein sequence ID" value="UQX10398.1"/>
    <property type="molecule type" value="Genomic_DNA"/>
</dbReference>
<name>A0ABY4QKS7_9MYCO</name>
<dbReference type="Pfam" id="PF13489">
    <property type="entry name" value="Methyltransf_23"/>
    <property type="match status" value="1"/>
</dbReference>
<dbReference type="PANTHER" id="PTHR45036">
    <property type="entry name" value="METHYLTRANSFERASE LIKE 7B"/>
    <property type="match status" value="1"/>
</dbReference>
<keyword evidence="1" id="KW-0808">Transferase</keyword>
<proteinExistence type="predicted"/>
<dbReference type="Proteomes" id="UP001056610">
    <property type="component" value="Chromosome"/>
</dbReference>
<gene>
    <name evidence="1" type="ORF">M5I08_20165</name>
</gene>
<protein>
    <submittedName>
        <fullName evidence="1">Class I SAM-dependent methyltransferase</fullName>
    </submittedName>
</protein>
<sequence length="217" mass="23726">MTASYQRPPVTVDNPFFARIWPTVAAHETDQIRALRRENLADLSGRVLEVGAGIGTNFPLYPDAVTQVVAVEPERRLAVRARDAAADARVPVVVSDTAVEDFSAAEPFDAVVCSLVLCSVSDPDSVLRQVFSWLRPGGELRYLEHVASSGIRGRFQRLADATVWPKLAGNCHTHRHTGESIRAAGFEVDHARIEQALPVWVPLPVSEFVLGQAKRPA</sequence>
<dbReference type="InterPro" id="IPR052356">
    <property type="entry name" value="Thiol_S-MT"/>
</dbReference>
<dbReference type="GO" id="GO:0032259">
    <property type="term" value="P:methylation"/>
    <property type="evidence" value="ECO:0007669"/>
    <property type="project" value="UniProtKB-KW"/>
</dbReference>
<dbReference type="PANTHER" id="PTHR45036:SF1">
    <property type="entry name" value="METHYLTRANSFERASE LIKE 7A"/>
    <property type="match status" value="1"/>
</dbReference>
<accession>A0ABY4QKS7</accession>
<dbReference type="CDD" id="cd02440">
    <property type="entry name" value="AdoMet_MTases"/>
    <property type="match status" value="1"/>
</dbReference>
<evidence type="ECO:0000313" key="2">
    <source>
        <dbReference type="Proteomes" id="UP001056610"/>
    </source>
</evidence>
<keyword evidence="2" id="KW-1185">Reference proteome</keyword>
<reference evidence="1" key="1">
    <citation type="submission" date="2022-05" db="EMBL/GenBank/DDBJ databases">
        <title>A methanotrophic Mycobacterium dominates a cave microbial ecosystem.</title>
        <authorList>
            <person name="Van Spanning R.J.M."/>
            <person name="Guan Q."/>
            <person name="Melkonian C."/>
            <person name="Gallant J."/>
            <person name="Polerecky L."/>
            <person name="Flot J.-F."/>
            <person name="Brandt B.W."/>
            <person name="Braster M."/>
            <person name="Iturbe Espinoza P."/>
            <person name="Aerts J."/>
            <person name="Meima-Franke M."/>
            <person name="Piersma S.R."/>
            <person name="Bunduc C."/>
            <person name="Ummels R."/>
            <person name="Pain A."/>
            <person name="Fleming E.J."/>
            <person name="van der Wel N."/>
            <person name="Gherman V.D."/>
            <person name="Sarbu S.M."/>
            <person name="Bodelier P.L.E."/>
            <person name="Bitter W."/>
        </authorList>
    </citation>
    <scope>NUCLEOTIDE SEQUENCE</scope>
    <source>
        <strain evidence="1">Sulfur Cave</strain>
    </source>
</reference>
<organism evidence="1 2">
    <name type="scientific">Candidatus Mycobacterium methanotrophicum</name>
    <dbReference type="NCBI Taxonomy" id="2943498"/>
    <lineage>
        <taxon>Bacteria</taxon>
        <taxon>Bacillati</taxon>
        <taxon>Actinomycetota</taxon>
        <taxon>Actinomycetes</taxon>
        <taxon>Mycobacteriales</taxon>
        <taxon>Mycobacteriaceae</taxon>
        <taxon>Mycobacterium</taxon>
    </lineage>
</organism>
<evidence type="ECO:0000313" key="1">
    <source>
        <dbReference type="EMBL" id="UQX10398.1"/>
    </source>
</evidence>
<keyword evidence="1" id="KW-0489">Methyltransferase</keyword>
<dbReference type="GO" id="GO:0008168">
    <property type="term" value="F:methyltransferase activity"/>
    <property type="evidence" value="ECO:0007669"/>
    <property type="project" value="UniProtKB-KW"/>
</dbReference>
<dbReference type="RefSeq" id="WP_219068085.1">
    <property type="nucleotide sequence ID" value="NZ_CAJUXY010000030.1"/>
</dbReference>